<sequence>MGQFFERDKGRQNPSKCGLPFSQKNGKWREKWYYRVKIMGGQNVKFGEHPWTVALLIQKAKTLCTDSL</sequence>
<evidence type="ECO:0000313" key="4">
    <source>
        <dbReference type="WBParaSite" id="TCLT_0000997901-mRNA-1"/>
    </source>
</evidence>
<evidence type="ECO:0000313" key="2">
    <source>
        <dbReference type="EMBL" id="VDN07637.1"/>
    </source>
</evidence>
<reference evidence="2 3" key="2">
    <citation type="submission" date="2018-11" db="EMBL/GenBank/DDBJ databases">
        <authorList>
            <consortium name="Pathogen Informatics"/>
        </authorList>
    </citation>
    <scope>NUCLEOTIDE SEQUENCE [LARGE SCALE GENOMIC DNA]</scope>
</reference>
<dbReference type="AlphaFoldDB" id="A0A0N5DA00"/>
<dbReference type="InterPro" id="IPR009003">
    <property type="entry name" value="Peptidase_S1_PA"/>
</dbReference>
<dbReference type="Proteomes" id="UP000276776">
    <property type="component" value="Unassembled WGS sequence"/>
</dbReference>
<proteinExistence type="predicted"/>
<gene>
    <name evidence="2" type="ORF">TCLT_LOCUS9968</name>
</gene>
<evidence type="ECO:0000256" key="1">
    <source>
        <dbReference type="SAM" id="MobiDB-lite"/>
    </source>
</evidence>
<feature type="region of interest" description="Disordered" evidence="1">
    <location>
        <begin position="1"/>
        <end position="22"/>
    </location>
</feature>
<dbReference type="WBParaSite" id="TCLT_0000997901-mRNA-1">
    <property type="protein sequence ID" value="TCLT_0000997901-mRNA-1"/>
    <property type="gene ID" value="TCLT_0000997901"/>
</dbReference>
<feature type="compositionally biased region" description="Basic and acidic residues" evidence="1">
    <location>
        <begin position="1"/>
        <end position="11"/>
    </location>
</feature>
<dbReference type="SUPFAM" id="SSF50494">
    <property type="entry name" value="Trypsin-like serine proteases"/>
    <property type="match status" value="1"/>
</dbReference>
<dbReference type="EMBL" id="UYYF01004930">
    <property type="protein sequence ID" value="VDN07637.1"/>
    <property type="molecule type" value="Genomic_DNA"/>
</dbReference>
<dbReference type="OMA" id="INNCIFH"/>
<keyword evidence="3" id="KW-1185">Reference proteome</keyword>
<evidence type="ECO:0000313" key="3">
    <source>
        <dbReference type="Proteomes" id="UP000276776"/>
    </source>
</evidence>
<organism evidence="4">
    <name type="scientific">Thelazia callipaeda</name>
    <name type="common">Oriental eyeworm</name>
    <name type="synonym">Parasitic nematode</name>
    <dbReference type="NCBI Taxonomy" id="103827"/>
    <lineage>
        <taxon>Eukaryota</taxon>
        <taxon>Metazoa</taxon>
        <taxon>Ecdysozoa</taxon>
        <taxon>Nematoda</taxon>
        <taxon>Chromadorea</taxon>
        <taxon>Rhabditida</taxon>
        <taxon>Spirurina</taxon>
        <taxon>Spiruromorpha</taxon>
        <taxon>Thelazioidea</taxon>
        <taxon>Thelaziidae</taxon>
        <taxon>Thelazia</taxon>
    </lineage>
</organism>
<accession>A0A0N5DA00</accession>
<name>A0A0N5DA00_THECL</name>
<reference evidence="4" key="1">
    <citation type="submission" date="2017-02" db="UniProtKB">
        <authorList>
            <consortium name="WormBaseParasite"/>
        </authorList>
    </citation>
    <scope>IDENTIFICATION</scope>
</reference>
<protein>
    <submittedName>
        <fullName evidence="4">PH domain-containing protein</fullName>
    </submittedName>
</protein>